<reference evidence="1" key="1">
    <citation type="journal article" date="2021" name="Proc. Natl. Acad. Sci. U.S.A.">
        <title>A Catalog of Tens of Thousands of Viruses from Human Metagenomes Reveals Hidden Associations with Chronic Diseases.</title>
        <authorList>
            <person name="Tisza M.J."/>
            <person name="Buck C.B."/>
        </authorList>
    </citation>
    <scope>NUCLEOTIDE SEQUENCE</scope>
    <source>
        <strain evidence="1">CtfrT39</strain>
    </source>
</reference>
<accession>A0A8S5UQ75</accession>
<evidence type="ECO:0000313" key="1">
    <source>
        <dbReference type="EMBL" id="DAF96623.1"/>
    </source>
</evidence>
<dbReference type="EMBL" id="BK016120">
    <property type="protein sequence ID" value="DAF96623.1"/>
    <property type="molecule type" value="Genomic_DNA"/>
</dbReference>
<proteinExistence type="predicted"/>
<organism evidence="1">
    <name type="scientific">Siphoviridae sp. ctfrT39</name>
    <dbReference type="NCBI Taxonomy" id="2825598"/>
    <lineage>
        <taxon>Viruses</taxon>
        <taxon>Duplodnaviria</taxon>
        <taxon>Heunggongvirae</taxon>
        <taxon>Uroviricota</taxon>
        <taxon>Caudoviricetes</taxon>
    </lineage>
</organism>
<protein>
    <submittedName>
        <fullName evidence="1">Uncharacterized protein</fullName>
    </submittedName>
</protein>
<name>A0A8S5UQ75_9CAUD</name>
<sequence length="117" mass="13841">MDKTDFDYDFYLVTLRTADAVGMAVVNKDDLARVMAIILHEGGNEQFTYSYKLRVEMQFAQEKYHIRGGETPDPRFVLLLQRYNREIEIYQEQHKGGYPDWAVTLMKDRYGIKLYNC</sequence>